<keyword evidence="3" id="KW-0217">Developmental protein</keyword>
<name>A0A914P722_9BILA</name>
<evidence type="ECO:0000256" key="4">
    <source>
        <dbReference type="ARBA" id="ARBA00022724"/>
    </source>
</evidence>
<evidence type="ECO:0000256" key="7">
    <source>
        <dbReference type="ARBA" id="ARBA00023163"/>
    </source>
</evidence>
<dbReference type="InterPro" id="IPR001356">
    <property type="entry name" value="HD"/>
</dbReference>
<keyword evidence="14" id="KW-1185">Reference proteome</keyword>
<dbReference type="AlphaFoldDB" id="A0A914P722"/>
<keyword evidence="6 9" id="KW-0238">DNA-binding</keyword>
<feature type="compositionally biased region" description="Low complexity" evidence="11">
    <location>
        <begin position="165"/>
        <end position="182"/>
    </location>
</feature>
<dbReference type="InterPro" id="IPR009057">
    <property type="entry name" value="Homeodomain-like_sf"/>
</dbReference>
<evidence type="ECO:0000256" key="2">
    <source>
        <dbReference type="ARBA" id="ARBA00005733"/>
    </source>
</evidence>
<reference evidence="15" key="1">
    <citation type="submission" date="2022-11" db="UniProtKB">
        <authorList>
            <consortium name="WormBaseParasite"/>
        </authorList>
    </citation>
    <scope>IDENTIFICATION</scope>
</reference>
<dbReference type="GO" id="GO:0000978">
    <property type="term" value="F:RNA polymerase II cis-regulatory region sequence-specific DNA binding"/>
    <property type="evidence" value="ECO:0007669"/>
    <property type="project" value="TreeGrafter"/>
</dbReference>
<evidence type="ECO:0000256" key="5">
    <source>
        <dbReference type="ARBA" id="ARBA00023015"/>
    </source>
</evidence>
<feature type="domain" description="Paired" evidence="13">
    <location>
        <begin position="6"/>
        <end position="139"/>
    </location>
</feature>
<accession>A0A914P722</accession>
<dbReference type="SMART" id="SM00389">
    <property type="entry name" value="HOX"/>
    <property type="match status" value="1"/>
</dbReference>
<evidence type="ECO:0000256" key="9">
    <source>
        <dbReference type="PROSITE-ProRule" id="PRU00108"/>
    </source>
</evidence>
<sequence>MEFVLIQRKINKFGGYYFNGKPLSPAKRIEIIRQMKDGIGVTQIGRNLQISHGAVSKIVQNYRKTHSIEPKMRKPYARKVSSSPQKNECGFSASEILIEKLPQKRRNNFTEDQKAVLLEYFEISPVPNQKRREEISKKTGLTDKQILVWFNNRRSRIRKSLIAGVTSPSPSETSSVTTTTSSGKPLSCESSITPTLPSPSTSQITSSIPLQSLPISPMIPSPQFPFIPSPSLSNFTAMLQLQQILTAQYYLTTMMQQMPQK</sequence>
<dbReference type="PANTHER" id="PTHR45636">
    <property type="entry name" value="PAIRED BOX PROTEIN PAX-6-RELATED-RELATED"/>
    <property type="match status" value="1"/>
</dbReference>
<evidence type="ECO:0000256" key="6">
    <source>
        <dbReference type="ARBA" id="ARBA00023125"/>
    </source>
</evidence>
<feature type="compositionally biased region" description="Low complexity" evidence="11">
    <location>
        <begin position="190"/>
        <end position="206"/>
    </location>
</feature>
<organism evidence="14 15">
    <name type="scientific">Panagrolaimus davidi</name>
    <dbReference type="NCBI Taxonomy" id="227884"/>
    <lineage>
        <taxon>Eukaryota</taxon>
        <taxon>Metazoa</taxon>
        <taxon>Ecdysozoa</taxon>
        <taxon>Nematoda</taxon>
        <taxon>Chromadorea</taxon>
        <taxon>Rhabditida</taxon>
        <taxon>Tylenchina</taxon>
        <taxon>Panagrolaimomorpha</taxon>
        <taxon>Panagrolaimoidea</taxon>
        <taxon>Panagrolaimidae</taxon>
        <taxon>Panagrolaimus</taxon>
    </lineage>
</organism>
<keyword evidence="8 9" id="KW-0539">Nucleus</keyword>
<keyword evidence="5" id="KW-0805">Transcription regulation</keyword>
<dbReference type="InterPro" id="IPR043565">
    <property type="entry name" value="PAX_fam"/>
</dbReference>
<dbReference type="Pfam" id="PF00046">
    <property type="entry name" value="Homeodomain"/>
    <property type="match status" value="1"/>
</dbReference>
<dbReference type="PROSITE" id="PS51057">
    <property type="entry name" value="PAIRED_2"/>
    <property type="match status" value="1"/>
</dbReference>
<protein>
    <submittedName>
        <fullName evidence="15">Uncharacterized protein</fullName>
    </submittedName>
</protein>
<feature type="region of interest" description="Disordered" evidence="11">
    <location>
        <begin position="161"/>
        <end position="206"/>
    </location>
</feature>
<keyword evidence="4" id="KW-0563">Paired box</keyword>
<evidence type="ECO:0000256" key="3">
    <source>
        <dbReference type="ARBA" id="ARBA00022473"/>
    </source>
</evidence>
<dbReference type="PROSITE" id="PS50071">
    <property type="entry name" value="HOMEOBOX_2"/>
    <property type="match status" value="1"/>
</dbReference>
<keyword evidence="9 10" id="KW-0371">Homeobox</keyword>
<proteinExistence type="inferred from homology"/>
<dbReference type="WBParaSite" id="PDA_v2.g13768.t1">
    <property type="protein sequence ID" value="PDA_v2.g13768.t1"/>
    <property type="gene ID" value="PDA_v2.g13768"/>
</dbReference>
<dbReference type="InterPro" id="IPR001523">
    <property type="entry name" value="Paired_dom"/>
</dbReference>
<dbReference type="Pfam" id="PF00292">
    <property type="entry name" value="PAX"/>
    <property type="match status" value="1"/>
</dbReference>
<dbReference type="SUPFAM" id="SSF46689">
    <property type="entry name" value="Homeodomain-like"/>
    <property type="match status" value="2"/>
</dbReference>
<evidence type="ECO:0000256" key="8">
    <source>
        <dbReference type="ARBA" id="ARBA00023242"/>
    </source>
</evidence>
<keyword evidence="7" id="KW-0804">Transcription</keyword>
<dbReference type="Proteomes" id="UP000887578">
    <property type="component" value="Unplaced"/>
</dbReference>
<dbReference type="PANTHER" id="PTHR45636:SF52">
    <property type="entry name" value="PAIRED DOMAIN-CONTAINING PROTEIN"/>
    <property type="match status" value="1"/>
</dbReference>
<dbReference type="Gene3D" id="1.10.10.60">
    <property type="entry name" value="Homeodomain-like"/>
    <property type="match status" value="1"/>
</dbReference>
<feature type="domain" description="Homeobox" evidence="12">
    <location>
        <begin position="100"/>
        <end position="160"/>
    </location>
</feature>
<feature type="DNA-binding region" description="Homeobox" evidence="9">
    <location>
        <begin position="102"/>
        <end position="161"/>
    </location>
</feature>
<evidence type="ECO:0000313" key="15">
    <source>
        <dbReference type="WBParaSite" id="PDA_v2.g13768.t1"/>
    </source>
</evidence>
<dbReference type="SMART" id="SM00351">
    <property type="entry name" value="PAX"/>
    <property type="match status" value="1"/>
</dbReference>
<evidence type="ECO:0000256" key="1">
    <source>
        <dbReference type="ARBA" id="ARBA00004123"/>
    </source>
</evidence>
<dbReference type="PRINTS" id="PR00027">
    <property type="entry name" value="PAIREDBOX"/>
</dbReference>
<evidence type="ECO:0000256" key="11">
    <source>
        <dbReference type="SAM" id="MobiDB-lite"/>
    </source>
</evidence>
<dbReference type="GO" id="GO:0000981">
    <property type="term" value="F:DNA-binding transcription factor activity, RNA polymerase II-specific"/>
    <property type="evidence" value="ECO:0007669"/>
    <property type="project" value="TreeGrafter"/>
</dbReference>
<evidence type="ECO:0000313" key="14">
    <source>
        <dbReference type="Proteomes" id="UP000887578"/>
    </source>
</evidence>
<comment type="subcellular location">
    <subcellularLocation>
        <location evidence="1 9 10">Nucleus</location>
    </subcellularLocation>
</comment>
<dbReference type="CDD" id="cd00086">
    <property type="entry name" value="homeodomain"/>
    <property type="match status" value="1"/>
</dbReference>
<dbReference type="InterPro" id="IPR036388">
    <property type="entry name" value="WH-like_DNA-bd_sf"/>
</dbReference>
<evidence type="ECO:0000259" key="12">
    <source>
        <dbReference type="PROSITE" id="PS50071"/>
    </source>
</evidence>
<evidence type="ECO:0000259" key="13">
    <source>
        <dbReference type="PROSITE" id="PS51057"/>
    </source>
</evidence>
<dbReference type="Gene3D" id="1.10.10.10">
    <property type="entry name" value="Winged helix-like DNA-binding domain superfamily/Winged helix DNA-binding domain"/>
    <property type="match status" value="1"/>
</dbReference>
<evidence type="ECO:0000256" key="10">
    <source>
        <dbReference type="RuleBase" id="RU000682"/>
    </source>
</evidence>
<dbReference type="GO" id="GO:0005634">
    <property type="term" value="C:nucleus"/>
    <property type="evidence" value="ECO:0007669"/>
    <property type="project" value="UniProtKB-SubCell"/>
</dbReference>
<comment type="similarity">
    <text evidence="2">Belongs to the paired homeobox family.</text>
</comment>